<keyword evidence="1" id="KW-0472">Membrane</keyword>
<dbReference type="InterPro" id="IPR012336">
    <property type="entry name" value="Thioredoxin-like_fold"/>
</dbReference>
<organism evidence="3 4">
    <name type="scientific">Propionicimonas paludicola</name>
    <dbReference type="NCBI Taxonomy" id="185243"/>
    <lineage>
        <taxon>Bacteria</taxon>
        <taxon>Bacillati</taxon>
        <taxon>Actinomycetota</taxon>
        <taxon>Actinomycetes</taxon>
        <taxon>Propionibacteriales</taxon>
        <taxon>Nocardioidaceae</taxon>
        <taxon>Propionicimonas</taxon>
    </lineage>
</organism>
<name>A0A2A9CNU8_9ACTN</name>
<feature type="domain" description="Thioredoxin-like fold" evidence="2">
    <location>
        <begin position="87"/>
        <end position="250"/>
    </location>
</feature>
<gene>
    <name evidence="3" type="ORF">ATK74_0603</name>
</gene>
<dbReference type="InterPro" id="IPR050824">
    <property type="entry name" value="Thiol_disulfide_DsbA"/>
</dbReference>
<dbReference type="EMBL" id="PDJC01000001">
    <property type="protein sequence ID" value="PFG16073.1"/>
    <property type="molecule type" value="Genomic_DNA"/>
</dbReference>
<keyword evidence="4" id="KW-1185">Reference proteome</keyword>
<evidence type="ECO:0000259" key="2">
    <source>
        <dbReference type="Pfam" id="PF13462"/>
    </source>
</evidence>
<comment type="caution">
    <text evidence="3">The sequence shown here is derived from an EMBL/GenBank/DDBJ whole genome shotgun (WGS) entry which is preliminary data.</text>
</comment>
<dbReference type="AlphaFoldDB" id="A0A2A9CNU8"/>
<dbReference type="PANTHER" id="PTHR35891">
    <property type="entry name" value="THIOL:DISULFIDE INTERCHANGE PROTEIN DSBA"/>
    <property type="match status" value="1"/>
</dbReference>
<evidence type="ECO:0000256" key="1">
    <source>
        <dbReference type="SAM" id="Phobius"/>
    </source>
</evidence>
<dbReference type="SUPFAM" id="SSF52833">
    <property type="entry name" value="Thioredoxin-like"/>
    <property type="match status" value="1"/>
</dbReference>
<sequence length="253" mass="27356">MTQNRREQLRKAEQAKANQQRLTRIIGVGAGLLVLVIVAVFAVVLISQANKATTAAPSAEQISPPNALANDQGILPYPGAAKSGVPAVELFFDYQCPICNQFETIYGDALEQLASSGQIELHYRPMIFLDVNLQNDSSLRAGIGAACADVVGQYRQYHDQLFANQPQKEGAGYADSVLRDAIPAKLSLTGDKLTTFQKCYDGKQTQKWVQAQDESGAKAGVTGTPTFRVNGHDVALKEFASPDQLGQLIKKFS</sequence>
<dbReference type="PANTHER" id="PTHR35891:SF3">
    <property type="entry name" value="THIOL:DISULFIDE INTERCHANGE PROTEIN DSBL"/>
    <property type="match status" value="1"/>
</dbReference>
<dbReference type="CDD" id="cd02972">
    <property type="entry name" value="DsbA_family"/>
    <property type="match status" value="1"/>
</dbReference>
<proteinExistence type="predicted"/>
<keyword evidence="1" id="KW-1133">Transmembrane helix</keyword>
<dbReference type="OrthoDB" id="117402at2"/>
<evidence type="ECO:0000313" key="4">
    <source>
        <dbReference type="Proteomes" id="UP000226079"/>
    </source>
</evidence>
<dbReference type="RefSeq" id="WP_098459647.1">
    <property type="nucleotide sequence ID" value="NZ_PDJC01000001.1"/>
</dbReference>
<dbReference type="Pfam" id="PF13462">
    <property type="entry name" value="Thioredoxin_4"/>
    <property type="match status" value="1"/>
</dbReference>
<protein>
    <submittedName>
        <fullName evidence="3">Thiol:disulfide interchange protein DsbC</fullName>
    </submittedName>
</protein>
<feature type="transmembrane region" description="Helical" evidence="1">
    <location>
        <begin position="21"/>
        <end position="46"/>
    </location>
</feature>
<dbReference type="Gene3D" id="3.40.30.10">
    <property type="entry name" value="Glutaredoxin"/>
    <property type="match status" value="1"/>
</dbReference>
<accession>A0A2A9CNU8</accession>
<evidence type="ECO:0000313" key="3">
    <source>
        <dbReference type="EMBL" id="PFG16073.1"/>
    </source>
</evidence>
<keyword evidence="1" id="KW-0812">Transmembrane</keyword>
<dbReference type="InterPro" id="IPR036249">
    <property type="entry name" value="Thioredoxin-like_sf"/>
</dbReference>
<dbReference type="Proteomes" id="UP000226079">
    <property type="component" value="Unassembled WGS sequence"/>
</dbReference>
<reference evidence="3 4" key="1">
    <citation type="submission" date="2017-10" db="EMBL/GenBank/DDBJ databases">
        <title>Sequencing the genomes of 1000 actinobacteria strains.</title>
        <authorList>
            <person name="Klenk H.-P."/>
        </authorList>
    </citation>
    <scope>NUCLEOTIDE SEQUENCE [LARGE SCALE GENOMIC DNA]</scope>
    <source>
        <strain evidence="3 4">DSM 15597</strain>
    </source>
</reference>